<proteinExistence type="inferred from homology"/>
<keyword evidence="5 8" id="KW-0547">Nucleotide-binding</keyword>
<feature type="binding site" evidence="8">
    <location>
        <position position="39"/>
    </location>
    <ligand>
        <name>ATP</name>
        <dbReference type="ChEBI" id="CHEBI:30616"/>
    </ligand>
</feature>
<organism evidence="11 12">
    <name type="scientific">Zizania palustris</name>
    <name type="common">Northern wild rice</name>
    <dbReference type="NCBI Taxonomy" id="103762"/>
    <lineage>
        <taxon>Eukaryota</taxon>
        <taxon>Viridiplantae</taxon>
        <taxon>Streptophyta</taxon>
        <taxon>Embryophyta</taxon>
        <taxon>Tracheophyta</taxon>
        <taxon>Spermatophyta</taxon>
        <taxon>Magnoliopsida</taxon>
        <taxon>Liliopsida</taxon>
        <taxon>Poales</taxon>
        <taxon>Poaceae</taxon>
        <taxon>BOP clade</taxon>
        <taxon>Oryzoideae</taxon>
        <taxon>Oryzeae</taxon>
        <taxon>Zizaniinae</taxon>
        <taxon>Zizania</taxon>
    </lineage>
</organism>
<evidence type="ECO:0000256" key="5">
    <source>
        <dbReference type="ARBA" id="ARBA00022741"/>
    </source>
</evidence>
<evidence type="ECO:0000256" key="1">
    <source>
        <dbReference type="ARBA" id="ARBA00006485"/>
    </source>
</evidence>
<dbReference type="OrthoDB" id="616195at2759"/>
<dbReference type="Proteomes" id="UP000729402">
    <property type="component" value="Unassembled WGS sequence"/>
</dbReference>
<keyword evidence="3" id="KW-0597">Phosphoprotein</keyword>
<evidence type="ECO:0000313" key="11">
    <source>
        <dbReference type="EMBL" id="KAG8048828.1"/>
    </source>
</evidence>
<evidence type="ECO:0000256" key="9">
    <source>
        <dbReference type="RuleBase" id="RU000304"/>
    </source>
</evidence>
<dbReference type="GO" id="GO:0005634">
    <property type="term" value="C:nucleus"/>
    <property type="evidence" value="ECO:0007669"/>
    <property type="project" value="TreeGrafter"/>
</dbReference>
<dbReference type="FunFam" id="1.10.510.10:FF:000729">
    <property type="entry name" value="Putative cyclin-dependent kinase F-2"/>
    <property type="match status" value="1"/>
</dbReference>
<dbReference type="InterPro" id="IPR017441">
    <property type="entry name" value="Protein_kinase_ATP_BS"/>
</dbReference>
<dbReference type="GO" id="GO:0007346">
    <property type="term" value="P:regulation of mitotic cell cycle"/>
    <property type="evidence" value="ECO:0007669"/>
    <property type="project" value="TreeGrafter"/>
</dbReference>
<reference evidence="11" key="1">
    <citation type="journal article" date="2021" name="bioRxiv">
        <title>Whole Genome Assembly and Annotation of Northern Wild Rice, Zizania palustris L., Supports a Whole Genome Duplication in the Zizania Genus.</title>
        <authorList>
            <person name="Haas M."/>
            <person name="Kono T."/>
            <person name="Macchietto M."/>
            <person name="Millas R."/>
            <person name="McGilp L."/>
            <person name="Shao M."/>
            <person name="Duquette J."/>
            <person name="Hirsch C.N."/>
            <person name="Kimball J."/>
        </authorList>
    </citation>
    <scope>NUCLEOTIDE SEQUENCE</scope>
    <source>
        <tissue evidence="11">Fresh leaf tissue</tissue>
    </source>
</reference>
<name>A0A8J5VIP7_ZIZPA</name>
<keyword evidence="6" id="KW-0418">Kinase</keyword>
<sequence length="321" mass="36105">MATSDVLGRFDRLDAIGSGSFGLVYRARDRRSGEIVAMKYILSYRNSSDDVVDPSDFDREVTALEACSGHRSIVQLHAHGRCKYFGEDVLVMEFVGPTLRQVMRRERRGRSLRSELEVRLLMRQLLAGARWMHRRGFMHRDLKPENILMDARGNLKICDLGLAHSTAEPPPYASNVGTLHYRAPEVLLGSTDYNELIDSWALGCIMAELLSGKNPFNGTTNVDQLTGIIGILGANDIKEWIGYNGQWLPTGCPGPESFLRCLFPCPAEAEITYRTPLSEAGFEVLSGLLRCNPEKRLSPAQALRHRWFKVSDSASLRHRRR</sequence>
<evidence type="ECO:0000259" key="10">
    <source>
        <dbReference type="PROSITE" id="PS50011"/>
    </source>
</evidence>
<keyword evidence="4" id="KW-0808">Transferase</keyword>
<dbReference type="InterPro" id="IPR008271">
    <property type="entry name" value="Ser/Thr_kinase_AS"/>
</dbReference>
<evidence type="ECO:0000256" key="2">
    <source>
        <dbReference type="ARBA" id="ARBA00012409"/>
    </source>
</evidence>
<evidence type="ECO:0000256" key="4">
    <source>
        <dbReference type="ARBA" id="ARBA00022679"/>
    </source>
</evidence>
<evidence type="ECO:0000313" key="12">
    <source>
        <dbReference type="Proteomes" id="UP000729402"/>
    </source>
</evidence>
<dbReference type="PANTHER" id="PTHR24056">
    <property type="entry name" value="CELL DIVISION PROTEIN KINASE"/>
    <property type="match status" value="1"/>
</dbReference>
<evidence type="ECO:0000256" key="3">
    <source>
        <dbReference type="ARBA" id="ARBA00022553"/>
    </source>
</evidence>
<dbReference type="PROSITE" id="PS00108">
    <property type="entry name" value="PROTEIN_KINASE_ST"/>
    <property type="match status" value="1"/>
</dbReference>
<dbReference type="InterPro" id="IPR000719">
    <property type="entry name" value="Prot_kinase_dom"/>
</dbReference>
<dbReference type="AlphaFoldDB" id="A0A8J5VIP7"/>
<dbReference type="SMART" id="SM00220">
    <property type="entry name" value="S_TKc"/>
    <property type="match status" value="1"/>
</dbReference>
<dbReference type="PROSITE" id="PS50011">
    <property type="entry name" value="PROTEIN_KINASE_DOM"/>
    <property type="match status" value="1"/>
</dbReference>
<dbReference type="GO" id="GO:0008353">
    <property type="term" value="F:RNA polymerase II CTD heptapeptide repeat kinase activity"/>
    <property type="evidence" value="ECO:0007669"/>
    <property type="project" value="UniProtKB-EC"/>
</dbReference>
<reference evidence="11" key="2">
    <citation type="submission" date="2021-02" db="EMBL/GenBank/DDBJ databases">
        <authorList>
            <person name="Kimball J.A."/>
            <person name="Haas M.W."/>
            <person name="Macchietto M."/>
            <person name="Kono T."/>
            <person name="Duquette J."/>
            <person name="Shao M."/>
        </authorList>
    </citation>
    <scope>NUCLEOTIDE SEQUENCE</scope>
    <source>
        <tissue evidence="11">Fresh leaf tissue</tissue>
    </source>
</reference>
<accession>A0A8J5VIP7</accession>
<comment type="caution">
    <text evidence="11">The sequence shown here is derived from an EMBL/GenBank/DDBJ whole genome shotgun (WGS) entry which is preliminary data.</text>
</comment>
<comment type="similarity">
    <text evidence="1">Belongs to the protein kinase superfamily. CMGC Ser/Thr protein kinase family. CDC2/CDKX subfamily.</text>
</comment>
<dbReference type="PANTHER" id="PTHR24056:SF390">
    <property type="entry name" value="OS12G0432000 PROTEIN"/>
    <property type="match status" value="1"/>
</dbReference>
<dbReference type="InterPro" id="IPR050108">
    <property type="entry name" value="CDK"/>
</dbReference>
<dbReference type="PROSITE" id="PS00107">
    <property type="entry name" value="PROTEIN_KINASE_ATP"/>
    <property type="match status" value="1"/>
</dbReference>
<evidence type="ECO:0000256" key="6">
    <source>
        <dbReference type="ARBA" id="ARBA00022777"/>
    </source>
</evidence>
<evidence type="ECO:0000256" key="8">
    <source>
        <dbReference type="PROSITE-ProRule" id="PRU10141"/>
    </source>
</evidence>
<gene>
    <name evidence="11" type="ORF">GUJ93_ZPchr0009g2026</name>
</gene>
<evidence type="ECO:0000256" key="7">
    <source>
        <dbReference type="ARBA" id="ARBA00022840"/>
    </source>
</evidence>
<keyword evidence="7 8" id="KW-0067">ATP-binding</keyword>
<keyword evidence="9" id="KW-0723">Serine/threonine-protein kinase</keyword>
<dbReference type="GO" id="GO:0005524">
    <property type="term" value="F:ATP binding"/>
    <property type="evidence" value="ECO:0007669"/>
    <property type="project" value="UniProtKB-UniRule"/>
</dbReference>
<dbReference type="EC" id="2.7.11.23" evidence="2"/>
<feature type="domain" description="Protein kinase" evidence="10">
    <location>
        <begin position="10"/>
        <end position="308"/>
    </location>
</feature>
<dbReference type="Pfam" id="PF00069">
    <property type="entry name" value="Pkinase"/>
    <property type="match status" value="1"/>
</dbReference>
<keyword evidence="12" id="KW-1185">Reference proteome</keyword>
<protein>
    <recommendedName>
        <fullName evidence="2">[RNA-polymerase]-subunit kinase</fullName>
        <ecNumber evidence="2">2.7.11.23</ecNumber>
    </recommendedName>
</protein>
<dbReference type="EMBL" id="JAAALK010000289">
    <property type="protein sequence ID" value="KAG8048828.1"/>
    <property type="molecule type" value="Genomic_DNA"/>
</dbReference>